<dbReference type="CDD" id="cd00842">
    <property type="entry name" value="MPP_ASMase"/>
    <property type="match status" value="1"/>
</dbReference>
<evidence type="ECO:0000256" key="2">
    <source>
        <dbReference type="ARBA" id="ARBA00004613"/>
    </source>
</evidence>
<keyword evidence="14" id="KW-1185">Reference proteome</keyword>
<evidence type="ECO:0000256" key="9">
    <source>
        <dbReference type="ARBA" id="ARBA00023180"/>
    </source>
</evidence>
<evidence type="ECO:0000256" key="10">
    <source>
        <dbReference type="SAM" id="SignalP"/>
    </source>
</evidence>
<evidence type="ECO:0000256" key="7">
    <source>
        <dbReference type="ARBA" id="ARBA00022801"/>
    </source>
</evidence>
<dbReference type="PANTHER" id="PTHR10340:SF24">
    <property type="entry name" value="ACID SPHINGOMYELINASE-LIKE PHOSPHODIESTERASE 3A"/>
    <property type="match status" value="1"/>
</dbReference>
<protein>
    <submittedName>
        <fullName evidence="13">Uncharacterized protein</fullName>
    </submittedName>
</protein>
<dbReference type="InterPro" id="IPR029052">
    <property type="entry name" value="Metallo-depent_PP-like"/>
</dbReference>
<evidence type="ECO:0000256" key="8">
    <source>
        <dbReference type="ARBA" id="ARBA00022833"/>
    </source>
</evidence>
<comment type="caution">
    <text evidence="13">The sequence shown here is derived from an EMBL/GenBank/DDBJ whole genome shotgun (WGS) entry which is preliminary data.</text>
</comment>
<dbReference type="InterPro" id="IPR041805">
    <property type="entry name" value="ASMase/PPN1_MPP"/>
</dbReference>
<dbReference type="GO" id="GO:0046872">
    <property type="term" value="F:metal ion binding"/>
    <property type="evidence" value="ECO:0007669"/>
    <property type="project" value="UniProtKB-KW"/>
</dbReference>
<keyword evidence="8" id="KW-0862">Zinc</keyword>
<dbReference type="InterPro" id="IPR045473">
    <property type="entry name" value="ASM_C"/>
</dbReference>
<comment type="cofactor">
    <cofactor evidence="1">
        <name>Zn(2+)</name>
        <dbReference type="ChEBI" id="CHEBI:29105"/>
    </cofactor>
</comment>
<dbReference type="EMBL" id="VHII01000018">
    <property type="protein sequence ID" value="KAF1376926.1"/>
    <property type="molecule type" value="Genomic_DNA"/>
</dbReference>
<keyword evidence="7" id="KW-0378">Hydrolase</keyword>
<dbReference type="GO" id="GO:0005615">
    <property type="term" value="C:extracellular space"/>
    <property type="evidence" value="ECO:0007669"/>
    <property type="project" value="TreeGrafter"/>
</dbReference>
<feature type="domain" description="Sphingomyelin phosphodiesterase C-terminal" evidence="12">
    <location>
        <begin position="252"/>
        <end position="391"/>
    </location>
</feature>
<dbReference type="Proteomes" id="UP000465112">
    <property type="component" value="Unassembled WGS sequence"/>
</dbReference>
<feature type="signal peptide" evidence="10">
    <location>
        <begin position="1"/>
        <end position="19"/>
    </location>
</feature>
<comment type="similarity">
    <text evidence="3">Belongs to the acid sphingomyelinase family.</text>
</comment>
<reference evidence="13 14" key="1">
    <citation type="submission" date="2019-06" db="EMBL/GenBank/DDBJ databases">
        <title>A chromosome-scale genome assembly of the European perch, Perca fluviatilis.</title>
        <authorList>
            <person name="Roques C."/>
            <person name="Zahm M."/>
            <person name="Cabau C."/>
            <person name="Klopp C."/>
            <person name="Bouchez O."/>
            <person name="Donnadieu C."/>
            <person name="Kuhl H."/>
            <person name="Gislard M."/>
            <person name="Guendouz S."/>
            <person name="Journot L."/>
            <person name="Haffray P."/>
            <person name="Bestin A."/>
            <person name="Morvezen R."/>
            <person name="Feron R."/>
            <person name="Wen M."/>
            <person name="Jouanno E."/>
            <person name="Herpin A."/>
            <person name="Schartl M."/>
            <person name="Postlethwait J."/>
            <person name="Schaerlinger B."/>
            <person name="Chardard D."/>
            <person name="Lecocq T."/>
            <person name="Poncet C."/>
            <person name="Jaffrelo L."/>
            <person name="Lampietro C."/>
            <person name="Guiguen Y."/>
        </authorList>
    </citation>
    <scope>NUCLEOTIDE SEQUENCE [LARGE SCALE GENOMIC DNA]</scope>
    <source>
        <tissue evidence="13">Blood</tissue>
    </source>
</reference>
<evidence type="ECO:0000256" key="6">
    <source>
        <dbReference type="ARBA" id="ARBA00022729"/>
    </source>
</evidence>
<evidence type="ECO:0000313" key="14">
    <source>
        <dbReference type="Proteomes" id="UP000465112"/>
    </source>
</evidence>
<evidence type="ECO:0000256" key="4">
    <source>
        <dbReference type="ARBA" id="ARBA00022525"/>
    </source>
</evidence>
<evidence type="ECO:0000313" key="13">
    <source>
        <dbReference type="EMBL" id="KAF1376926.1"/>
    </source>
</evidence>
<proteinExistence type="inferred from homology"/>
<dbReference type="Pfam" id="PF19272">
    <property type="entry name" value="ASMase_C"/>
    <property type="match status" value="1"/>
</dbReference>
<keyword evidence="4" id="KW-0964">Secreted</keyword>
<dbReference type="AlphaFoldDB" id="A0A6A5E3E1"/>
<gene>
    <name evidence="13" type="ORF">PFLUV_G00216560</name>
</gene>
<feature type="chain" id="PRO_5025361477" evidence="10">
    <location>
        <begin position="20"/>
        <end position="393"/>
    </location>
</feature>
<name>A0A6A5E3E1_PERFL</name>
<evidence type="ECO:0000256" key="1">
    <source>
        <dbReference type="ARBA" id="ARBA00001947"/>
    </source>
</evidence>
<evidence type="ECO:0000256" key="3">
    <source>
        <dbReference type="ARBA" id="ARBA00008234"/>
    </source>
</evidence>
<accession>A0A6A5E3E1</accession>
<feature type="domain" description="Calcineurin-like phosphoesterase" evidence="11">
    <location>
        <begin position="33"/>
        <end position="240"/>
    </location>
</feature>
<comment type="subcellular location">
    <subcellularLocation>
        <location evidence="2">Secreted</location>
    </subcellularLocation>
</comment>
<sequence length="393" mass="44279">MVQLLCFVLLLCGAAPLAAAPAGRSYLSAATGRFWHITDLHLDPTYHLNPDPTKVCYSSKGAPATHAGMFGDFLCDSPYRLIQSAFAHMAPLTQPQDFIIWTGDSPPHVPAGELSTDTVIQVISNMTQTIRQHFPNLTVYPALGNHDYWPQDQMPSSTNAIYKAAALLWKPWLQTEALLTLSQGGFYSQLVYIIAHVPVGYLPFARNTTAVRESYNERLVAIFREFSHVIAGHFYGHTHRDSIMVLLDQQGKPVNSLFVSPAVTPIKYVLEPYSNNPAFRMYLYNTGDYALLDIWQYYLNLTEANEKQRSDWRLEYIMTEAFGLTDLQPQSLLQLGLSFRLPQTKAFDLYFSHFMVNYNSSITCEGDCKLSQVCAVLCLDQLSYSKCVAKAEW</sequence>
<dbReference type="GO" id="GO:0008081">
    <property type="term" value="F:phosphoric diester hydrolase activity"/>
    <property type="evidence" value="ECO:0007669"/>
    <property type="project" value="TreeGrafter"/>
</dbReference>
<organism evidence="13 14">
    <name type="scientific">Perca fluviatilis</name>
    <name type="common">European perch</name>
    <dbReference type="NCBI Taxonomy" id="8168"/>
    <lineage>
        <taxon>Eukaryota</taxon>
        <taxon>Metazoa</taxon>
        <taxon>Chordata</taxon>
        <taxon>Craniata</taxon>
        <taxon>Vertebrata</taxon>
        <taxon>Euteleostomi</taxon>
        <taxon>Actinopterygii</taxon>
        <taxon>Neopterygii</taxon>
        <taxon>Teleostei</taxon>
        <taxon>Neoteleostei</taxon>
        <taxon>Acanthomorphata</taxon>
        <taxon>Eupercaria</taxon>
        <taxon>Perciformes</taxon>
        <taxon>Percoidei</taxon>
        <taxon>Percidae</taxon>
        <taxon>Percinae</taxon>
        <taxon>Perca</taxon>
    </lineage>
</organism>
<evidence type="ECO:0000256" key="5">
    <source>
        <dbReference type="ARBA" id="ARBA00022723"/>
    </source>
</evidence>
<evidence type="ECO:0000259" key="11">
    <source>
        <dbReference type="Pfam" id="PF00149"/>
    </source>
</evidence>
<keyword evidence="6 10" id="KW-0732">Signal</keyword>
<dbReference type="Pfam" id="PF00149">
    <property type="entry name" value="Metallophos"/>
    <property type="match status" value="1"/>
</dbReference>
<keyword evidence="5" id="KW-0479">Metal-binding</keyword>
<evidence type="ECO:0000259" key="12">
    <source>
        <dbReference type="Pfam" id="PF19272"/>
    </source>
</evidence>
<dbReference type="InterPro" id="IPR004843">
    <property type="entry name" value="Calcineurin-like_PHP"/>
</dbReference>
<keyword evidence="9" id="KW-0325">Glycoprotein</keyword>
<dbReference type="PANTHER" id="PTHR10340">
    <property type="entry name" value="SPHINGOMYELIN PHOSPHODIESTERASE"/>
    <property type="match status" value="1"/>
</dbReference>
<dbReference type="SUPFAM" id="SSF56300">
    <property type="entry name" value="Metallo-dependent phosphatases"/>
    <property type="match status" value="1"/>
</dbReference>